<keyword evidence="2" id="KW-1185">Reference proteome</keyword>
<proteinExistence type="predicted"/>
<protein>
    <submittedName>
        <fullName evidence="1">Uncharacterized protein</fullName>
    </submittedName>
</protein>
<sequence>MTVAGRPVADVAFWALVANLRRDLRGQSDANKLIPAEVASLPR</sequence>
<accession>A0A0U1DU29</accession>
<dbReference type="Proteomes" id="UP000199601">
    <property type="component" value="Unassembled WGS sequence"/>
</dbReference>
<organism evidence="1 2">
    <name type="scientific">Mycobacterium europaeum</name>
    <dbReference type="NCBI Taxonomy" id="761804"/>
    <lineage>
        <taxon>Bacteria</taxon>
        <taxon>Bacillati</taxon>
        <taxon>Actinomycetota</taxon>
        <taxon>Actinomycetes</taxon>
        <taxon>Mycobacteriales</taxon>
        <taxon>Mycobacteriaceae</taxon>
        <taxon>Mycobacterium</taxon>
        <taxon>Mycobacterium simiae complex</taxon>
    </lineage>
</organism>
<gene>
    <name evidence="1" type="ORF">BN000_05759</name>
</gene>
<evidence type="ECO:0000313" key="2">
    <source>
        <dbReference type="Proteomes" id="UP000199601"/>
    </source>
</evidence>
<dbReference type="AlphaFoldDB" id="A0A0U1DU29"/>
<reference evidence="2" key="1">
    <citation type="submission" date="2015-03" db="EMBL/GenBank/DDBJ databases">
        <authorList>
            <person name="Urmite Genomes"/>
        </authorList>
    </citation>
    <scope>NUCLEOTIDE SEQUENCE [LARGE SCALE GENOMIC DNA]</scope>
    <source>
        <strain evidence="2">CSUR P1344</strain>
    </source>
</reference>
<name>A0A0U1DU29_9MYCO</name>
<evidence type="ECO:0000313" key="1">
    <source>
        <dbReference type="EMBL" id="CQD22887.1"/>
    </source>
</evidence>
<dbReference type="EMBL" id="CTEC01000002">
    <property type="protein sequence ID" value="CQD22887.1"/>
    <property type="molecule type" value="Genomic_DNA"/>
</dbReference>